<accession>A0A7V1FMK6</accession>
<dbReference type="Pfam" id="PF10670">
    <property type="entry name" value="DUF4198"/>
    <property type="match status" value="1"/>
</dbReference>
<sequence>MFLSRFALVLTSLLPTSGAFAHEFWLDAPAYQVQPGDEMTTDIRNGQLFEGTRLAYFPNNTERFDFTFNGTTKEIEARMGDIPALKMAAPDMDGLAIIAHEAKATLLTYSDWQTFVGFTVHKDFMQAVADHRDNGYPQDKVRERYSRYSKALIAVGDGHGDDKALGLETELVAVNNPYTLGADQQMEVALTYQQEPRRDVQVEVYERTASKDVTVTKYRTDDAGHVQFPVTAGMTYLVDAVVLRPAPDVETTLTSPHWESLWASLTFAVPE</sequence>
<gene>
    <name evidence="1" type="ORF">ENH63_10890</name>
</gene>
<name>A0A7V1FMK6_9RHOB</name>
<dbReference type="Proteomes" id="UP000885704">
    <property type="component" value="Unassembled WGS sequence"/>
</dbReference>
<reference evidence="1" key="1">
    <citation type="journal article" date="2020" name="mSystems">
        <title>Genome- and Community-Level Interaction Insights into Carbon Utilization and Element Cycling Functions of Hydrothermarchaeota in Hydrothermal Sediment.</title>
        <authorList>
            <person name="Zhou Z."/>
            <person name="Liu Y."/>
            <person name="Xu W."/>
            <person name="Pan J."/>
            <person name="Luo Z.H."/>
            <person name="Li M."/>
        </authorList>
    </citation>
    <scope>NUCLEOTIDE SEQUENCE [LARGE SCALE GENOMIC DNA]</scope>
    <source>
        <strain evidence="1">HyVt-323</strain>
    </source>
</reference>
<comment type="caution">
    <text evidence="1">The sequence shown here is derived from an EMBL/GenBank/DDBJ whole genome shotgun (WGS) entry which is preliminary data.</text>
</comment>
<dbReference type="InterPro" id="IPR019613">
    <property type="entry name" value="DUF4198"/>
</dbReference>
<dbReference type="EMBL" id="DRFN01000026">
    <property type="protein sequence ID" value="HDZ52260.1"/>
    <property type="molecule type" value="Genomic_DNA"/>
</dbReference>
<organism evidence="1">
    <name type="scientific">Sulfitobacter litoralis</name>
    <dbReference type="NCBI Taxonomy" id="335975"/>
    <lineage>
        <taxon>Bacteria</taxon>
        <taxon>Pseudomonadati</taxon>
        <taxon>Pseudomonadota</taxon>
        <taxon>Alphaproteobacteria</taxon>
        <taxon>Rhodobacterales</taxon>
        <taxon>Roseobacteraceae</taxon>
        <taxon>Sulfitobacter</taxon>
    </lineage>
</organism>
<dbReference type="AlphaFoldDB" id="A0A7V1FMK6"/>
<dbReference type="RefSeq" id="WP_273053973.1">
    <property type="nucleotide sequence ID" value="NZ_DRFN01000026.1"/>
</dbReference>
<proteinExistence type="predicted"/>
<protein>
    <submittedName>
        <fullName evidence="1">DUF4198 domain-containing protein</fullName>
    </submittedName>
</protein>
<evidence type="ECO:0000313" key="1">
    <source>
        <dbReference type="EMBL" id="HDZ52260.1"/>
    </source>
</evidence>